<sequence>MEVGCSVVLPNTPELGIGKVVKQSRQYITVYFSDVDENREFLASKNALVRSEQISKPSGKVGKRLLSEDVHGSKTNLGERVERDQENAVFVSEAAMEAAQQFKSYSEAPTILGSSESAKERELEARRRHTDLMAIRNVPFHVMAEIKAETLQNEKKETFSQLLYAHEDTRTNNPLVRHGKRINVMSWTHPAIQIAMTGDLRETVDIKAHGYTLRSVTPVARAKFSEVLPALTGLYEPGGMVGTRKAETQVTGLKAVKLQMTRNQVEAFLSKMNGMMLVTGAPGSGKTTVAMQRIRFLYDQQDERLSTGQNVRYADNLTKIFLANENLVAYSKDLLEKGLQIPSSIVEPVDGFISGYLNDVWSYKHGAAPRRKKLFYLEERARMAFYGLCSDRVLRELWQSYEGQIATRLAEAEGARWLDTPEAAQTSAIAERLAQSLRAQGTRTPGKDPLGSRYSMDALYREVRKEYEEARVAMQGIGVLSTFDSEFHKWLFWVYDPLDCLFAYFGEQVYDGKVRIKKGMAAKIDEERVVEGIREDWENRSFGREEIPWLAFLLRFALPSETDQRARFREMPNPLAVTGLLDGMRWTHVMVDEAQDLCVAQAALLGSLVHPDGAFTVSADFHQIVSPVWGMETPEAFKVGISLRDKGVYQSFPFAKNMRQSRQVGLFLQSFYQSVFGEIAPFEVNDQVEGSKPLLILSKFSDFAVRIHQRLNVLRRSSSIRSIALLQVNEDETAMEQIRASLESRGVVLAPLWAASDPSGRLITTSVERIKGLEYDACFVIGLDDDENRNLNFAKNRAYVALSRPALQLVMFCEELPRALQKVNPGLMDIIRNQ</sequence>
<accession>A0A6S6M0S4</accession>
<dbReference type="SUPFAM" id="SSF52540">
    <property type="entry name" value="P-loop containing nucleoside triphosphate hydrolases"/>
    <property type="match status" value="1"/>
</dbReference>
<organism evidence="1 2">
    <name type="scientific">Citrifermentans bremense</name>
    <dbReference type="NCBI Taxonomy" id="60035"/>
    <lineage>
        <taxon>Bacteria</taxon>
        <taxon>Pseudomonadati</taxon>
        <taxon>Thermodesulfobacteriota</taxon>
        <taxon>Desulfuromonadia</taxon>
        <taxon>Geobacterales</taxon>
        <taxon>Geobacteraceae</taxon>
        <taxon>Citrifermentans</taxon>
    </lineage>
</organism>
<evidence type="ECO:0000313" key="2">
    <source>
        <dbReference type="Proteomes" id="UP000515472"/>
    </source>
</evidence>
<dbReference type="InterPro" id="IPR027417">
    <property type="entry name" value="P-loop_NTPase"/>
</dbReference>
<dbReference type="EMBL" id="AP023213">
    <property type="protein sequence ID" value="BCG47917.1"/>
    <property type="molecule type" value="Genomic_DNA"/>
</dbReference>
<evidence type="ECO:0008006" key="3">
    <source>
        <dbReference type="Google" id="ProtNLM"/>
    </source>
</evidence>
<reference evidence="1 2" key="1">
    <citation type="submission" date="2020-06" db="EMBL/GenBank/DDBJ databases">
        <title>Interaction of electrochemicaly active bacteria, Geobacter bremensis R4 on different carbon anode.</title>
        <authorList>
            <person name="Meng L."/>
            <person name="Yoshida N."/>
        </authorList>
    </citation>
    <scope>NUCLEOTIDE SEQUENCE [LARGE SCALE GENOMIC DNA]</scope>
    <source>
        <strain evidence="1 2">R4</strain>
    </source>
</reference>
<dbReference type="Proteomes" id="UP000515472">
    <property type="component" value="Chromosome"/>
</dbReference>
<dbReference type="KEGG" id="gbn:GEOBRER4_26670"/>
<dbReference type="AlphaFoldDB" id="A0A6S6M0S4"/>
<evidence type="ECO:0000313" key="1">
    <source>
        <dbReference type="EMBL" id="BCG47917.1"/>
    </source>
</evidence>
<gene>
    <name evidence="1" type="ORF">GEOBRER4_n2768</name>
</gene>
<protein>
    <recommendedName>
        <fullName evidence="3">DNA helicase</fullName>
    </recommendedName>
</protein>
<proteinExistence type="predicted"/>
<keyword evidence="2" id="KW-1185">Reference proteome</keyword>
<dbReference type="RefSeq" id="WP_185242741.1">
    <property type="nucleotide sequence ID" value="NZ_AP023213.1"/>
</dbReference>
<dbReference type="Gene3D" id="3.40.50.300">
    <property type="entry name" value="P-loop containing nucleotide triphosphate hydrolases"/>
    <property type="match status" value="2"/>
</dbReference>
<name>A0A6S6M0S4_9BACT</name>